<dbReference type="EMBL" id="BMHQ01000008">
    <property type="protein sequence ID" value="GGE21486.1"/>
    <property type="molecule type" value="Genomic_DNA"/>
</dbReference>
<reference evidence="1" key="2">
    <citation type="submission" date="2020-09" db="EMBL/GenBank/DDBJ databases">
        <authorList>
            <person name="Sun Q."/>
            <person name="Zhou Y."/>
        </authorList>
    </citation>
    <scope>NUCLEOTIDE SEQUENCE</scope>
    <source>
        <strain evidence="1">CGMCC 1.15179</strain>
    </source>
</reference>
<accession>A0A8J2YAW3</accession>
<dbReference type="Proteomes" id="UP000625210">
    <property type="component" value="Unassembled WGS sequence"/>
</dbReference>
<proteinExistence type="predicted"/>
<protein>
    <submittedName>
        <fullName evidence="1">Uncharacterized protein</fullName>
    </submittedName>
</protein>
<comment type="caution">
    <text evidence="1">The sequence shown here is derived from an EMBL/GenBank/DDBJ whole genome shotgun (WGS) entry which is preliminary data.</text>
</comment>
<evidence type="ECO:0000313" key="1">
    <source>
        <dbReference type="EMBL" id="GGE21486.1"/>
    </source>
</evidence>
<organism evidence="1 2">
    <name type="scientific">Marinithermofilum abyssi</name>
    <dbReference type="NCBI Taxonomy" id="1571185"/>
    <lineage>
        <taxon>Bacteria</taxon>
        <taxon>Bacillati</taxon>
        <taxon>Bacillota</taxon>
        <taxon>Bacilli</taxon>
        <taxon>Bacillales</taxon>
        <taxon>Thermoactinomycetaceae</taxon>
        <taxon>Marinithermofilum</taxon>
    </lineage>
</organism>
<name>A0A8J2YAW3_9BACL</name>
<dbReference type="RefSeq" id="WP_188648168.1">
    <property type="nucleotide sequence ID" value="NZ_BMHQ01000008.1"/>
</dbReference>
<gene>
    <name evidence="1" type="ORF">GCM10011571_24450</name>
</gene>
<reference evidence="1" key="1">
    <citation type="journal article" date="2014" name="Int. J. Syst. Evol. Microbiol.">
        <title>Complete genome sequence of Corynebacterium casei LMG S-19264T (=DSM 44701T), isolated from a smear-ripened cheese.</title>
        <authorList>
            <consortium name="US DOE Joint Genome Institute (JGI-PGF)"/>
            <person name="Walter F."/>
            <person name="Albersmeier A."/>
            <person name="Kalinowski J."/>
            <person name="Ruckert C."/>
        </authorList>
    </citation>
    <scope>NUCLEOTIDE SEQUENCE</scope>
    <source>
        <strain evidence="1">CGMCC 1.15179</strain>
    </source>
</reference>
<dbReference type="AlphaFoldDB" id="A0A8J2YAW3"/>
<evidence type="ECO:0000313" key="2">
    <source>
        <dbReference type="Proteomes" id="UP000625210"/>
    </source>
</evidence>
<sequence>MKNSKINLKLSNKIMTEIRKAKKIEIYLIKDISKASKDHKDTFTCSTVFLKTDQDILYTIEGVIEDFGVDRDEVFGISVYEGWREFEIIKKGNNTKVFYGKLIYKVDEIANTKDLFLYDIFTKEEDSFSSIEVNSYKDNLNGLLDVEVDEAILFKRNNQLIYIGQHIFPSTIVITKDEKYIEKLLDGELE</sequence>
<keyword evidence="2" id="KW-1185">Reference proteome</keyword>